<accession>A0AAP9JIM1</accession>
<proteinExistence type="predicted"/>
<sequence>MGDFFVSDTGSISRKNIRKKNDCPEIMHLKQYVVELGARKSPFLDRKRGSSENQVIQLAEAQENIRKIKYTA</sequence>
<organism evidence="1 2">
    <name type="scientific">Gluconobacter thailandicus</name>
    <dbReference type="NCBI Taxonomy" id="257438"/>
    <lineage>
        <taxon>Bacteria</taxon>
        <taxon>Pseudomonadati</taxon>
        <taxon>Pseudomonadota</taxon>
        <taxon>Alphaproteobacteria</taxon>
        <taxon>Acetobacterales</taxon>
        <taxon>Acetobacteraceae</taxon>
        <taxon>Gluconobacter</taxon>
    </lineage>
</organism>
<protein>
    <submittedName>
        <fullName evidence="1">Uncharacterized protein</fullName>
    </submittedName>
</protein>
<dbReference type="EMBL" id="CP043043">
    <property type="protein sequence ID" value="QEH96976.1"/>
    <property type="molecule type" value="Genomic_DNA"/>
</dbReference>
<evidence type="ECO:0000313" key="2">
    <source>
        <dbReference type="Proteomes" id="UP000323560"/>
    </source>
</evidence>
<reference evidence="1 2" key="1">
    <citation type="submission" date="2019-08" db="EMBL/GenBank/DDBJ databases">
        <title>Gluconobacter frateurii HD924 genome.</title>
        <authorList>
            <person name="Liu Y."/>
            <person name="Zhang P."/>
        </authorList>
    </citation>
    <scope>NUCLEOTIDE SEQUENCE [LARGE SCALE GENOMIC DNA]</scope>
    <source>
        <strain evidence="1 2">HD924</strain>
    </source>
</reference>
<dbReference type="Proteomes" id="UP000323560">
    <property type="component" value="Chromosome"/>
</dbReference>
<name>A0AAP9JIM1_GLUTH</name>
<evidence type="ECO:0000313" key="1">
    <source>
        <dbReference type="EMBL" id="QEH96976.1"/>
    </source>
</evidence>
<dbReference type="AlphaFoldDB" id="A0AAP9JIM1"/>
<gene>
    <name evidence="1" type="ORF">FXF46_12480</name>
</gene>
<dbReference type="KEGG" id="gti:FXF46_12480"/>